<dbReference type="Pfam" id="PF02784">
    <property type="entry name" value="Orn_Arg_deC_N"/>
    <property type="match status" value="1"/>
</dbReference>
<dbReference type="InterPro" id="IPR009006">
    <property type="entry name" value="Ala_racemase/Decarboxylase_C"/>
</dbReference>
<feature type="active site" description="Proton donor" evidence="7">
    <location>
        <position position="346"/>
    </location>
</feature>
<keyword evidence="4 5" id="KW-0456">Lyase</keyword>
<feature type="domain" description="Orn/DAP/Arg decarboxylase 2 C-terminal" evidence="9">
    <location>
        <begin position="30"/>
        <end position="373"/>
    </location>
</feature>
<evidence type="ECO:0000313" key="12">
    <source>
        <dbReference type="Proteomes" id="UP000008947"/>
    </source>
</evidence>
<dbReference type="GO" id="GO:0030170">
    <property type="term" value="F:pyridoxal phosphate binding"/>
    <property type="evidence" value="ECO:0007669"/>
    <property type="project" value="UniProtKB-UniRule"/>
</dbReference>
<dbReference type="InterPro" id="IPR000183">
    <property type="entry name" value="Orn/DAP/Arg_de-COase"/>
</dbReference>
<keyword evidence="5 8" id="KW-0457">Lysine biosynthesis</keyword>
<evidence type="ECO:0000256" key="5">
    <source>
        <dbReference type="HAMAP-Rule" id="MF_02120"/>
    </source>
</evidence>
<dbReference type="InterPro" id="IPR022644">
    <property type="entry name" value="De-COase2_N"/>
</dbReference>
<dbReference type="HOGENOM" id="CLU_026444_0_0_5"/>
<feature type="binding site" evidence="5">
    <location>
        <position position="375"/>
    </location>
    <ligand>
        <name>substrate</name>
    </ligand>
</feature>
<organism evidence="11 12">
    <name type="scientific">Candidatus Bartonella washoeensis Sb944nv</name>
    <dbReference type="NCBI Taxonomy" id="1094563"/>
    <lineage>
        <taxon>Bacteria</taxon>
        <taxon>Pseudomonadati</taxon>
        <taxon>Pseudomonadota</taxon>
        <taxon>Alphaproteobacteria</taxon>
        <taxon>Hyphomicrobiales</taxon>
        <taxon>Bartonellaceae</taxon>
        <taxon>Bartonella</taxon>
    </lineage>
</organism>
<dbReference type="PROSITE" id="PS00879">
    <property type="entry name" value="ODR_DC_2_2"/>
    <property type="match status" value="1"/>
</dbReference>
<evidence type="ECO:0000256" key="8">
    <source>
        <dbReference type="RuleBase" id="RU003738"/>
    </source>
</evidence>
<comment type="catalytic activity">
    <reaction evidence="5 8">
        <text>meso-2,6-diaminopimelate + H(+) = L-lysine + CO2</text>
        <dbReference type="Rhea" id="RHEA:15101"/>
        <dbReference type="ChEBI" id="CHEBI:15378"/>
        <dbReference type="ChEBI" id="CHEBI:16526"/>
        <dbReference type="ChEBI" id="CHEBI:32551"/>
        <dbReference type="ChEBI" id="CHEBI:57791"/>
        <dbReference type="EC" id="4.1.1.20"/>
    </reaction>
</comment>
<dbReference type="InterPro" id="IPR022643">
    <property type="entry name" value="De-COase2_C"/>
</dbReference>
<proteinExistence type="inferred from homology"/>
<dbReference type="FunFam" id="3.20.20.10:FF:000003">
    <property type="entry name" value="Diaminopimelate decarboxylase"/>
    <property type="match status" value="1"/>
</dbReference>
<dbReference type="RefSeq" id="WP_006923603.1">
    <property type="nucleotide sequence ID" value="NZ_JH725023.1"/>
</dbReference>
<sequence>MRFFSYHQDVLQAEGLSLLELSRDVGTPFYCYSAGAIVAHFKDYQDAFRDMPSLIAYAVKANSNQAVLQILANNGAGADVVSEGELRRVLAVGIPAQRIVYSGVGKTVREIDFALAQDIYCFNVESEPELEQLSARAVALTKTARISLRINPDVDAKTHKKITTGKSENKFGIPLSLAWDTYKKAAQLPGLCVCGVDLHIGSQICDLKPFEDAFIIAADFVRQLWNDGHVITHIDIGGGLGIPYGYEQHLVPSPFDYAALVKKYIAPLGINIVLEPGRSIVGEAGVLVTSVVYLKKGEGRNFVIVDAAMNDFMRPTLYDAWQNVMPVKKTPIDAPLINADIVGPVCETGDYLGLERSLPVLKAGDVLAITGAGAYGAVMASTYNSRLLVPEVLVQDMRYAVIRPRLDYAQLIGCDHIPNWIEPRLD</sequence>
<dbReference type="CDD" id="cd06828">
    <property type="entry name" value="PLPDE_III_DapDC"/>
    <property type="match status" value="1"/>
</dbReference>
<evidence type="ECO:0000259" key="9">
    <source>
        <dbReference type="Pfam" id="PF00278"/>
    </source>
</evidence>
<keyword evidence="3 5" id="KW-0663">Pyridoxal phosphate</keyword>
<feature type="binding site" evidence="5">
    <location>
        <begin position="275"/>
        <end position="278"/>
    </location>
    <ligand>
        <name>pyridoxal 5'-phosphate</name>
        <dbReference type="ChEBI" id="CHEBI:597326"/>
    </ligand>
</feature>
<comment type="pathway">
    <text evidence="5 8">Amino-acid biosynthesis; L-lysine biosynthesis via DAP pathway; L-lysine from DL-2,6-diaminopimelate: step 1/1.</text>
</comment>
<evidence type="ECO:0000256" key="3">
    <source>
        <dbReference type="ARBA" id="ARBA00022898"/>
    </source>
</evidence>
<name>J0Q2B8_9HYPH</name>
<comment type="function">
    <text evidence="5">Specifically catalyzes the decarboxylation of meso-diaminopimelate (meso-DAP) to L-lysine.</text>
</comment>
<dbReference type="InterPro" id="IPR022653">
    <property type="entry name" value="De-COase2_pyr-phos_BS"/>
</dbReference>
<dbReference type="PANTHER" id="PTHR43727:SF2">
    <property type="entry name" value="GROUP IV DECARBOXYLASE"/>
    <property type="match status" value="1"/>
</dbReference>
<evidence type="ECO:0000256" key="4">
    <source>
        <dbReference type="ARBA" id="ARBA00023239"/>
    </source>
</evidence>
<evidence type="ECO:0000256" key="7">
    <source>
        <dbReference type="PIRSR" id="PIRSR600183-50"/>
    </source>
</evidence>
<dbReference type="PROSITE" id="PS00878">
    <property type="entry name" value="ODR_DC_2_1"/>
    <property type="match status" value="1"/>
</dbReference>
<evidence type="ECO:0000256" key="2">
    <source>
        <dbReference type="ARBA" id="ARBA00022793"/>
    </source>
</evidence>
<dbReference type="AlphaFoldDB" id="J0Q2B8"/>
<protein>
    <recommendedName>
        <fullName evidence="5 6">Diaminopimelate decarboxylase</fullName>
        <shortName evidence="5">DAP decarboxylase</shortName>
        <shortName evidence="5">DAPDC</shortName>
        <ecNumber evidence="5 6">4.1.1.20</ecNumber>
    </recommendedName>
</protein>
<accession>J0Q2B8</accession>
<dbReference type="EC" id="4.1.1.20" evidence="5 6"/>
<dbReference type="EMBL" id="AILU01000023">
    <property type="protein sequence ID" value="EJF79181.1"/>
    <property type="molecule type" value="Genomic_DNA"/>
</dbReference>
<dbReference type="PANTHER" id="PTHR43727">
    <property type="entry name" value="DIAMINOPIMELATE DECARBOXYLASE"/>
    <property type="match status" value="1"/>
</dbReference>
<dbReference type="PRINTS" id="PR01179">
    <property type="entry name" value="ODADCRBXLASE"/>
</dbReference>
<comment type="cofactor">
    <cofactor evidence="1 5 7 8">
        <name>pyridoxal 5'-phosphate</name>
        <dbReference type="ChEBI" id="CHEBI:597326"/>
    </cofactor>
</comment>
<dbReference type="GO" id="GO:0008836">
    <property type="term" value="F:diaminopimelate decarboxylase activity"/>
    <property type="evidence" value="ECO:0007669"/>
    <property type="project" value="UniProtKB-UniRule"/>
</dbReference>
<feature type="modified residue" description="N6-(pyridoxal phosphate)lysine" evidence="5 7">
    <location>
        <position position="60"/>
    </location>
</feature>
<dbReference type="Gene3D" id="3.20.20.10">
    <property type="entry name" value="Alanine racemase"/>
    <property type="match status" value="1"/>
</dbReference>
<evidence type="ECO:0000256" key="1">
    <source>
        <dbReference type="ARBA" id="ARBA00001933"/>
    </source>
</evidence>
<dbReference type="InterPro" id="IPR022657">
    <property type="entry name" value="De-COase2_CS"/>
</dbReference>
<reference evidence="11 12" key="1">
    <citation type="submission" date="2012-03" db="EMBL/GenBank/DDBJ databases">
        <title>The Genome Sequence of Bartonella washoensis Sb944nv.</title>
        <authorList>
            <consortium name="The Broad Institute Genome Sequencing Platform"/>
            <consortium name="The Broad Institute Genome Sequencing Center for Infectious Disease"/>
            <person name="Feldgarden M."/>
            <person name="Kirby J."/>
            <person name="Kosoy M."/>
            <person name="Birtles R."/>
            <person name="Probert W.S."/>
            <person name="Chiaraviglio L."/>
            <person name="Young S.K."/>
            <person name="Zeng Q."/>
            <person name="Gargeya S."/>
            <person name="Fitzgerald M."/>
            <person name="Haas B."/>
            <person name="Abouelleil A."/>
            <person name="Alvarado L."/>
            <person name="Arachchi H.M."/>
            <person name="Berlin A."/>
            <person name="Chapman S.B."/>
            <person name="Gearin G."/>
            <person name="Goldberg J."/>
            <person name="Griggs A."/>
            <person name="Gujja S."/>
            <person name="Hansen M."/>
            <person name="Heiman D."/>
            <person name="Howarth C."/>
            <person name="Larimer J."/>
            <person name="Lui A."/>
            <person name="MacDonald P.J.P."/>
            <person name="McCowen C."/>
            <person name="Montmayeur A."/>
            <person name="Murphy C."/>
            <person name="Neiman D."/>
            <person name="Pearson M."/>
            <person name="Priest M."/>
            <person name="Roberts A."/>
            <person name="Saif S."/>
            <person name="Shea T."/>
            <person name="Sisk P."/>
            <person name="Stolte C."/>
            <person name="Sykes S."/>
            <person name="Wortman J."/>
            <person name="Nusbaum C."/>
            <person name="Birren B."/>
        </authorList>
    </citation>
    <scope>NUCLEOTIDE SEQUENCE [LARGE SCALE GENOMIC DNA]</scope>
    <source>
        <strain evidence="11 12">Sb944nv</strain>
    </source>
</reference>
<feature type="domain" description="Orn/DAP/Arg decarboxylase 2 N-terminal" evidence="10">
    <location>
        <begin position="36"/>
        <end position="281"/>
    </location>
</feature>
<evidence type="ECO:0000259" key="10">
    <source>
        <dbReference type="Pfam" id="PF02784"/>
    </source>
</evidence>
<dbReference type="Gene3D" id="2.40.37.10">
    <property type="entry name" value="Lyase, Ornithine Decarboxylase, Chain A, domain 1"/>
    <property type="match status" value="1"/>
</dbReference>
<dbReference type="InterPro" id="IPR002986">
    <property type="entry name" value="DAP_deCOOHase_LysA"/>
</dbReference>
<comment type="caution">
    <text evidence="11">The sequence shown here is derived from an EMBL/GenBank/DDBJ whole genome shotgun (WGS) entry which is preliminary data.</text>
</comment>
<evidence type="ECO:0000256" key="6">
    <source>
        <dbReference type="NCBIfam" id="TIGR01048"/>
    </source>
</evidence>
<keyword evidence="12" id="KW-1185">Reference proteome</keyword>
<feature type="binding site" evidence="5">
    <location>
        <position position="318"/>
    </location>
    <ligand>
        <name>substrate</name>
    </ligand>
</feature>
<dbReference type="GO" id="GO:0009089">
    <property type="term" value="P:lysine biosynthetic process via diaminopimelate"/>
    <property type="evidence" value="ECO:0007669"/>
    <property type="project" value="UniProtKB-UniRule"/>
</dbReference>
<feature type="binding site" evidence="5">
    <location>
        <position position="375"/>
    </location>
    <ligand>
        <name>pyridoxal 5'-phosphate</name>
        <dbReference type="ChEBI" id="CHEBI:597326"/>
    </ligand>
</feature>
<dbReference type="PATRIC" id="fig|1094563.3.peg.829"/>
<gene>
    <name evidence="5" type="primary">lysA</name>
    <name evidence="11" type="ORF">MCQ_00722</name>
</gene>
<dbReference type="Pfam" id="PF00278">
    <property type="entry name" value="Orn_DAP_Arg_deC"/>
    <property type="match status" value="1"/>
</dbReference>
<evidence type="ECO:0000313" key="11">
    <source>
        <dbReference type="EMBL" id="EJF79181.1"/>
    </source>
</evidence>
<feature type="binding site" evidence="5">
    <location>
        <position position="278"/>
    </location>
    <ligand>
        <name>substrate</name>
    </ligand>
</feature>
<dbReference type="Proteomes" id="UP000008947">
    <property type="component" value="Unassembled WGS sequence"/>
</dbReference>
<feature type="binding site" evidence="5">
    <location>
        <position position="239"/>
    </location>
    <ligand>
        <name>pyridoxal 5'-phosphate</name>
        <dbReference type="ChEBI" id="CHEBI:597326"/>
    </ligand>
</feature>
<dbReference type="HAMAP" id="MF_02120">
    <property type="entry name" value="LysA"/>
    <property type="match status" value="1"/>
</dbReference>
<keyword evidence="2 5" id="KW-0210">Decarboxylase</keyword>
<dbReference type="SUPFAM" id="SSF51419">
    <property type="entry name" value="PLP-binding barrel"/>
    <property type="match status" value="1"/>
</dbReference>
<dbReference type="InterPro" id="IPR029066">
    <property type="entry name" value="PLP-binding_barrel"/>
</dbReference>
<dbReference type="NCBIfam" id="TIGR01048">
    <property type="entry name" value="lysA"/>
    <property type="match status" value="1"/>
</dbReference>
<comment type="similarity">
    <text evidence="5">Belongs to the Orn/Lys/Arg decarboxylase class-II family. LysA subfamily.</text>
</comment>
<feature type="binding site" evidence="5">
    <location>
        <position position="314"/>
    </location>
    <ligand>
        <name>substrate</name>
    </ligand>
</feature>
<dbReference type="eggNOG" id="COG0019">
    <property type="taxonomic scope" value="Bacteria"/>
</dbReference>
<dbReference type="UniPathway" id="UPA00034">
    <property type="reaction ID" value="UER00027"/>
</dbReference>
<dbReference type="SUPFAM" id="SSF50621">
    <property type="entry name" value="Alanine racemase C-terminal domain-like"/>
    <property type="match status" value="1"/>
</dbReference>
<dbReference type="PRINTS" id="PR01181">
    <property type="entry name" value="DAPDCRBXLASE"/>
</dbReference>
<feature type="binding site" evidence="5">
    <location>
        <position position="347"/>
    </location>
    <ligand>
        <name>substrate</name>
    </ligand>
</feature>
<keyword evidence="5" id="KW-0028">Amino-acid biosynthesis</keyword>
<comment type="subunit">
    <text evidence="5">Homodimer.</text>
</comment>